<evidence type="ECO:0000313" key="1">
    <source>
        <dbReference type="EMBL" id="QSS50149.1"/>
    </source>
</evidence>
<dbReference type="EMBL" id="CP069102">
    <property type="protein sequence ID" value="QSS50149.1"/>
    <property type="molecule type" value="Genomic_DNA"/>
</dbReference>
<accession>A0A8A1L7Q8</accession>
<proteinExistence type="predicted"/>
<dbReference type="VEuPathDB" id="FungiDB:I7I53_10732"/>
<dbReference type="AlphaFoldDB" id="A0A8A1L7Q8"/>
<evidence type="ECO:0000313" key="2">
    <source>
        <dbReference type="Proteomes" id="UP000663419"/>
    </source>
</evidence>
<reference evidence="1" key="1">
    <citation type="submission" date="2021-01" db="EMBL/GenBank/DDBJ databases">
        <title>Chromosome-level genome assembly of a human fungal pathogen reveals clustering of transcriptionally co-regulated genes.</title>
        <authorList>
            <person name="Voorhies M."/>
            <person name="Cohen S."/>
            <person name="Shea T.P."/>
            <person name="Petrus S."/>
            <person name="Munoz J.F."/>
            <person name="Poplawski S."/>
            <person name="Goldman W.E."/>
            <person name="Michael T."/>
            <person name="Cuomo C.A."/>
            <person name="Sil A."/>
            <person name="Beyhan S."/>
        </authorList>
    </citation>
    <scope>NUCLEOTIDE SEQUENCE</scope>
    <source>
        <strain evidence="1">H88</strain>
    </source>
</reference>
<sequence length="70" mass="7957">MAPALRMTRSIKEKLQVFFFSLPMPLKGSSVFVVVSNEVVTSRVRNWATAEAFYFKDTILPTAARLRYAT</sequence>
<gene>
    <name evidence="1" type="ORF">I7I53_10732</name>
</gene>
<organism evidence="1 2">
    <name type="scientific">Ajellomyces capsulatus (strain H88)</name>
    <name type="common">Darling's disease fungus</name>
    <name type="synonym">Histoplasma capsulatum</name>
    <dbReference type="NCBI Taxonomy" id="544711"/>
    <lineage>
        <taxon>Eukaryota</taxon>
        <taxon>Fungi</taxon>
        <taxon>Dikarya</taxon>
        <taxon>Ascomycota</taxon>
        <taxon>Pezizomycotina</taxon>
        <taxon>Eurotiomycetes</taxon>
        <taxon>Eurotiomycetidae</taxon>
        <taxon>Onygenales</taxon>
        <taxon>Ajellomycetaceae</taxon>
        <taxon>Histoplasma</taxon>
    </lineage>
</organism>
<dbReference type="Proteomes" id="UP000663419">
    <property type="component" value="Chromosome 1"/>
</dbReference>
<name>A0A8A1L7Q8_AJEC8</name>
<protein>
    <submittedName>
        <fullName evidence="1">Uncharacterized protein</fullName>
    </submittedName>
</protein>